<dbReference type="EMBL" id="LR797129">
    <property type="protein sequence ID" value="CAB4188608.1"/>
    <property type="molecule type" value="Genomic_DNA"/>
</dbReference>
<name>A0A6J5R4Q6_9CAUD</name>
<gene>
    <name evidence="1" type="ORF">UFOVP1175_41</name>
</gene>
<reference evidence="1" key="1">
    <citation type="submission" date="2020-05" db="EMBL/GenBank/DDBJ databases">
        <authorList>
            <person name="Chiriac C."/>
            <person name="Salcher M."/>
            <person name="Ghai R."/>
            <person name="Kavagutti S V."/>
        </authorList>
    </citation>
    <scope>NUCLEOTIDE SEQUENCE</scope>
</reference>
<sequence length="884" mass="92905">MNSYNYSYNVLINRLEAFAAGHLLIKRFTHGQIDLADMDQDEQYPFMHVVPNNIKPVDGGMQFDFQIIFADIPRDKEVKAEYQREVISDCVRLAQDLISEVKNGLVLFGFDVQLVTPPVIEPFMEEYKNTLTGVTFSLQLEVPWDWSACDIPAVWAVGGSSSGGSGSPIGIVLRTNGVDNAVQNILDLVAGTNITITDNGDGSVTFDASGGGGGGAVYVSTEYNTNHTTAQGNPYLVGDRVWYNGSVYACIANNDAINPTNPTYWTLQAVGYRLRQSPVDWNATSGDYQILNKPTIPSPQGLQDVIITDNELTQDSDILGQGFDLTWQSNERFAILPNSTGKFEAIVGKLPGSQSYIKIAENDTRLTSIGATTQQFKTDTTNLYIQTPAVSAGTATTGQVLTLANALTGAVEYTTVSAGSGTVTSVGLTMPSPTNAAFSVGGSPVTTSGTLGVTANGTVDQYIDGTGALRTLPSTGGGGGQVFYFNGNVSQGTIGGNPYYQLGTAANTGPAANFTASVTGALARFITNVGSPNHLVIPAGVWTIDVYLSETGGGANHAQILAKLYKYNGSTFTLIATSTMEEITNGNVPDLYSFTISVPTTVTAATDRIHIEFDIQNTNGKTVTLYTEDGRIGEVHTTYAIGISSLNGLTESTQNFAVGTAGTDFAISSASATHTFNLPTASAVNRGALSSADWSTFNGKQDSIGLTTVGTNLATLPNPSAVRYLRINADNTVSALTLAQLKTDLSVGSDISVVLAADVLTVGTGFEDVTGLSFAVTAGKTYKWRATIRFAMTSGTAIFSSNGPATSINNARFTITTAATTNAVSNQTAYDTGTNVVVASSGLATADGIVRVTASGTWTIRFRSSIGGNFRAGSGSVLEYSEVL</sequence>
<evidence type="ECO:0000313" key="1">
    <source>
        <dbReference type="EMBL" id="CAB4188608.1"/>
    </source>
</evidence>
<accession>A0A6J5R4Q6</accession>
<dbReference type="Gene3D" id="2.10.10.20">
    <property type="entry name" value="Carbohydrate-binding module superfamily 5/12"/>
    <property type="match status" value="1"/>
</dbReference>
<protein>
    <submittedName>
        <fullName evidence="1">Uncharacterized protein</fullName>
    </submittedName>
</protein>
<proteinExistence type="predicted"/>
<organism evidence="1">
    <name type="scientific">uncultured Caudovirales phage</name>
    <dbReference type="NCBI Taxonomy" id="2100421"/>
    <lineage>
        <taxon>Viruses</taxon>
        <taxon>Duplodnaviria</taxon>
        <taxon>Heunggongvirae</taxon>
        <taxon>Uroviricota</taxon>
        <taxon>Caudoviricetes</taxon>
        <taxon>Peduoviridae</taxon>
        <taxon>Maltschvirus</taxon>
        <taxon>Maltschvirus maltsch</taxon>
    </lineage>
</organism>